<keyword evidence="6 12" id="KW-0812">Transmembrane</keyword>
<dbReference type="InterPro" id="IPR001503">
    <property type="entry name" value="Glyco_trans_10"/>
</dbReference>
<proteinExistence type="inferred from homology"/>
<evidence type="ECO:0000256" key="12">
    <source>
        <dbReference type="RuleBase" id="RU003832"/>
    </source>
</evidence>
<evidence type="ECO:0000256" key="6">
    <source>
        <dbReference type="ARBA" id="ARBA00022692"/>
    </source>
</evidence>
<keyword evidence="7" id="KW-0735">Signal-anchor</keyword>
<keyword evidence="10" id="KW-0472">Membrane</keyword>
<keyword evidence="9 12" id="KW-0333">Golgi apparatus</keyword>
<comment type="subcellular location">
    <subcellularLocation>
        <location evidence="1 12">Golgi apparatus</location>
        <location evidence="1 12">Golgi stack membrane</location>
        <topology evidence="1 12">Single-pass type II membrane protein</topology>
    </subcellularLocation>
</comment>
<evidence type="ECO:0000256" key="7">
    <source>
        <dbReference type="ARBA" id="ARBA00022968"/>
    </source>
</evidence>
<protein>
    <recommendedName>
        <fullName evidence="12">Fucosyltransferase</fullName>
        <ecNumber evidence="12">2.4.1.-</ecNumber>
    </recommendedName>
</protein>
<evidence type="ECO:0000256" key="3">
    <source>
        <dbReference type="ARBA" id="ARBA00008919"/>
    </source>
</evidence>
<comment type="similarity">
    <text evidence="3 12">Belongs to the glycosyltransferase 10 family.</text>
</comment>
<dbReference type="Pfam" id="PF00852">
    <property type="entry name" value="Glyco_transf_10"/>
    <property type="match status" value="1"/>
</dbReference>
<dbReference type="GO" id="GO:0008417">
    <property type="term" value="F:fucosyltransferase activity"/>
    <property type="evidence" value="ECO:0007669"/>
    <property type="project" value="InterPro"/>
</dbReference>
<evidence type="ECO:0000313" key="15">
    <source>
        <dbReference type="EMBL" id="GMT13832.1"/>
    </source>
</evidence>
<sequence>LPLRTRLKSDYDYPNDVEPAKKFTLILNSSRYETLEVENVLTSDKATPFQERFFANVDYKALPKIILSWDAGHGPENLGGCPDWNCIFTYDRSKAAEAAVVLTVSADYTRKSADQIIAYYSQESPKNMPMNVPKGYFNVSLGYRHDTTGASPYGYTVKLAKKRKLETVVNSSRLEGKTKSVAWFVSHCTTNSKREDFVLRMQKYIKVDIYGHCLNGLSCPRGDSCEDMLDDDYHFYLAFENSICTDYITEKVWNQGYGRDIAPLVLKRSIAENRLPPNSFIAVDDFATVQELTEHLEYLIANKTAYRSKISCVYCREMFSWRRDYAVIFLNGEQHDILERPWGFCQLCRIAWENPKQSRVINDFKQWWDQSCEKDGETVDKILGQSAARESAKDQMLRGNRITI</sequence>
<keyword evidence="8" id="KW-1133">Transmembrane helix</keyword>
<dbReference type="Proteomes" id="UP001432322">
    <property type="component" value="Unassembled WGS sequence"/>
</dbReference>
<evidence type="ECO:0000259" key="14">
    <source>
        <dbReference type="Pfam" id="PF17039"/>
    </source>
</evidence>
<evidence type="ECO:0000256" key="10">
    <source>
        <dbReference type="ARBA" id="ARBA00023136"/>
    </source>
</evidence>
<dbReference type="InterPro" id="IPR055270">
    <property type="entry name" value="Glyco_tran_10_C"/>
</dbReference>
<dbReference type="EMBL" id="BTSY01000002">
    <property type="protein sequence ID" value="GMT13832.1"/>
    <property type="molecule type" value="Genomic_DNA"/>
</dbReference>
<dbReference type="Pfam" id="PF17039">
    <property type="entry name" value="Glyco_tran_10_N"/>
    <property type="match status" value="1"/>
</dbReference>
<accession>A0AAV5V4U0</accession>
<feature type="domain" description="Fucosyltransferase C-terminal" evidence="13">
    <location>
        <begin position="175"/>
        <end position="367"/>
    </location>
</feature>
<feature type="non-terminal residue" evidence="15">
    <location>
        <position position="1"/>
    </location>
</feature>
<dbReference type="Gene3D" id="3.40.50.11660">
    <property type="entry name" value="Glycosyl transferase family 10, C-terminal domain"/>
    <property type="match status" value="1"/>
</dbReference>
<evidence type="ECO:0000256" key="11">
    <source>
        <dbReference type="ARBA" id="ARBA00023180"/>
    </source>
</evidence>
<name>A0AAV5V4U0_9BILA</name>
<dbReference type="PANTHER" id="PTHR48438">
    <property type="entry name" value="ALPHA-(1,3)-FUCOSYLTRANSFERASE C-RELATED"/>
    <property type="match status" value="1"/>
</dbReference>
<evidence type="ECO:0000256" key="9">
    <source>
        <dbReference type="ARBA" id="ARBA00023034"/>
    </source>
</evidence>
<evidence type="ECO:0000259" key="13">
    <source>
        <dbReference type="Pfam" id="PF00852"/>
    </source>
</evidence>
<dbReference type="InterPro" id="IPR031481">
    <property type="entry name" value="Glyco_tran_10_N"/>
</dbReference>
<evidence type="ECO:0000256" key="2">
    <source>
        <dbReference type="ARBA" id="ARBA00004922"/>
    </source>
</evidence>
<dbReference type="InterPro" id="IPR038577">
    <property type="entry name" value="GT10-like_C_sf"/>
</dbReference>
<dbReference type="FunFam" id="3.40.50.11660:FF:000015">
    <property type="entry name" value="Predicted protein"/>
    <property type="match status" value="1"/>
</dbReference>
<comment type="pathway">
    <text evidence="2">Protein modification; protein glycosylation.</text>
</comment>
<gene>
    <name evidence="15" type="ORF">PFISCL1PPCAC_5129</name>
</gene>
<evidence type="ECO:0000256" key="5">
    <source>
        <dbReference type="ARBA" id="ARBA00022679"/>
    </source>
</evidence>
<organism evidence="15 16">
    <name type="scientific">Pristionchus fissidentatus</name>
    <dbReference type="NCBI Taxonomy" id="1538716"/>
    <lineage>
        <taxon>Eukaryota</taxon>
        <taxon>Metazoa</taxon>
        <taxon>Ecdysozoa</taxon>
        <taxon>Nematoda</taxon>
        <taxon>Chromadorea</taxon>
        <taxon>Rhabditida</taxon>
        <taxon>Rhabditina</taxon>
        <taxon>Diplogasteromorpha</taxon>
        <taxon>Diplogasteroidea</taxon>
        <taxon>Neodiplogasteridae</taxon>
        <taxon>Pristionchus</taxon>
    </lineage>
</organism>
<dbReference type="GO" id="GO:0032580">
    <property type="term" value="C:Golgi cisterna membrane"/>
    <property type="evidence" value="ECO:0007669"/>
    <property type="project" value="UniProtKB-SubCell"/>
</dbReference>
<dbReference type="PANTHER" id="PTHR48438:SF1">
    <property type="entry name" value="ALPHA-(1,3)-FUCOSYLTRANSFERASE C-RELATED"/>
    <property type="match status" value="1"/>
</dbReference>
<dbReference type="AlphaFoldDB" id="A0AAV5V4U0"/>
<evidence type="ECO:0000313" key="16">
    <source>
        <dbReference type="Proteomes" id="UP001432322"/>
    </source>
</evidence>
<keyword evidence="16" id="KW-1185">Reference proteome</keyword>
<evidence type="ECO:0000256" key="4">
    <source>
        <dbReference type="ARBA" id="ARBA00022676"/>
    </source>
</evidence>
<keyword evidence="11" id="KW-0325">Glycoprotein</keyword>
<reference evidence="15" key="1">
    <citation type="submission" date="2023-10" db="EMBL/GenBank/DDBJ databases">
        <title>Genome assembly of Pristionchus species.</title>
        <authorList>
            <person name="Yoshida K."/>
            <person name="Sommer R.J."/>
        </authorList>
    </citation>
    <scope>NUCLEOTIDE SEQUENCE</scope>
    <source>
        <strain evidence="15">RS5133</strain>
    </source>
</reference>
<feature type="non-terminal residue" evidence="15">
    <location>
        <position position="404"/>
    </location>
</feature>
<dbReference type="EC" id="2.4.1.-" evidence="12"/>
<keyword evidence="5 12" id="KW-0808">Transferase</keyword>
<keyword evidence="4 12" id="KW-0328">Glycosyltransferase</keyword>
<feature type="domain" description="Fucosyltransferase N-terminal" evidence="14">
    <location>
        <begin position="64"/>
        <end position="154"/>
    </location>
</feature>
<evidence type="ECO:0000256" key="8">
    <source>
        <dbReference type="ARBA" id="ARBA00022989"/>
    </source>
</evidence>
<evidence type="ECO:0000256" key="1">
    <source>
        <dbReference type="ARBA" id="ARBA00004447"/>
    </source>
</evidence>
<dbReference type="SUPFAM" id="SSF53756">
    <property type="entry name" value="UDP-Glycosyltransferase/glycogen phosphorylase"/>
    <property type="match status" value="1"/>
</dbReference>
<comment type="caution">
    <text evidence="15">The sequence shown here is derived from an EMBL/GenBank/DDBJ whole genome shotgun (WGS) entry which is preliminary data.</text>
</comment>